<dbReference type="PRINTS" id="PR00411">
    <property type="entry name" value="PNDRDTASEI"/>
</dbReference>
<organism evidence="7 8">
    <name type="scientific">Streptosporangium amethystogenes subsp. fukuiense</name>
    <dbReference type="NCBI Taxonomy" id="698418"/>
    <lineage>
        <taxon>Bacteria</taxon>
        <taxon>Bacillati</taxon>
        <taxon>Actinomycetota</taxon>
        <taxon>Actinomycetes</taxon>
        <taxon>Streptosporangiales</taxon>
        <taxon>Streptosporangiaceae</taxon>
        <taxon>Streptosporangium</taxon>
    </lineage>
</organism>
<dbReference type="PANTHER" id="PTHR43557">
    <property type="entry name" value="APOPTOSIS-INDUCING FACTOR 1"/>
    <property type="match status" value="1"/>
</dbReference>
<dbReference type="Pfam" id="PF07992">
    <property type="entry name" value="Pyr_redox_2"/>
    <property type="match status" value="1"/>
</dbReference>
<accession>A0ABW2TC31</accession>
<evidence type="ECO:0000259" key="6">
    <source>
        <dbReference type="Pfam" id="PF14759"/>
    </source>
</evidence>
<evidence type="ECO:0000256" key="1">
    <source>
        <dbReference type="ARBA" id="ARBA00001974"/>
    </source>
</evidence>
<gene>
    <name evidence="7" type="ORF">ACFQVD_36555</name>
</gene>
<evidence type="ECO:0000256" key="2">
    <source>
        <dbReference type="ARBA" id="ARBA00022630"/>
    </source>
</evidence>
<protein>
    <submittedName>
        <fullName evidence="7">NAD(P)/FAD-dependent oxidoreductase</fullName>
    </submittedName>
</protein>
<keyword evidence="8" id="KW-1185">Reference proteome</keyword>
<dbReference type="InterPro" id="IPR028202">
    <property type="entry name" value="Reductase_C"/>
</dbReference>
<dbReference type="InterPro" id="IPR016156">
    <property type="entry name" value="FAD/NAD-linked_Rdtase_dimer_sf"/>
</dbReference>
<evidence type="ECO:0000256" key="3">
    <source>
        <dbReference type="ARBA" id="ARBA00022827"/>
    </source>
</evidence>
<reference evidence="8" key="1">
    <citation type="journal article" date="2019" name="Int. J. Syst. Evol. Microbiol.">
        <title>The Global Catalogue of Microorganisms (GCM) 10K type strain sequencing project: providing services to taxonomists for standard genome sequencing and annotation.</title>
        <authorList>
            <consortium name="The Broad Institute Genomics Platform"/>
            <consortium name="The Broad Institute Genome Sequencing Center for Infectious Disease"/>
            <person name="Wu L."/>
            <person name="Ma J."/>
        </authorList>
    </citation>
    <scope>NUCLEOTIDE SEQUENCE [LARGE SCALE GENOMIC DNA]</scope>
    <source>
        <strain evidence="8">JCM 10083</strain>
    </source>
</reference>
<dbReference type="SUPFAM" id="SSF55424">
    <property type="entry name" value="FAD/NAD-linked reductases, dimerisation (C-terminal) domain"/>
    <property type="match status" value="1"/>
</dbReference>
<comment type="cofactor">
    <cofactor evidence="1">
        <name>FAD</name>
        <dbReference type="ChEBI" id="CHEBI:57692"/>
    </cofactor>
</comment>
<keyword evidence="4" id="KW-0560">Oxidoreductase</keyword>
<name>A0ABW2TC31_9ACTN</name>
<keyword evidence="2" id="KW-0285">Flavoprotein</keyword>
<dbReference type="InterPro" id="IPR050446">
    <property type="entry name" value="FAD-oxidoreductase/Apoptosis"/>
</dbReference>
<evidence type="ECO:0000313" key="8">
    <source>
        <dbReference type="Proteomes" id="UP001596514"/>
    </source>
</evidence>
<dbReference type="Pfam" id="PF14759">
    <property type="entry name" value="Reductase_C"/>
    <property type="match status" value="1"/>
</dbReference>
<keyword evidence="3" id="KW-0274">FAD</keyword>
<dbReference type="EMBL" id="JBHTEE010000001">
    <property type="protein sequence ID" value="MFC7605627.1"/>
    <property type="molecule type" value="Genomic_DNA"/>
</dbReference>
<evidence type="ECO:0000313" key="7">
    <source>
        <dbReference type="EMBL" id="MFC7605627.1"/>
    </source>
</evidence>
<dbReference type="RefSeq" id="WP_343965705.1">
    <property type="nucleotide sequence ID" value="NZ_BAAAGK010000034.1"/>
</dbReference>
<dbReference type="InterPro" id="IPR023753">
    <property type="entry name" value="FAD/NAD-binding_dom"/>
</dbReference>
<dbReference type="InterPro" id="IPR036188">
    <property type="entry name" value="FAD/NAD-bd_sf"/>
</dbReference>
<dbReference type="SUPFAM" id="SSF51905">
    <property type="entry name" value="FAD/NAD(P)-binding domain"/>
    <property type="match status" value="2"/>
</dbReference>
<evidence type="ECO:0000259" key="5">
    <source>
        <dbReference type="Pfam" id="PF07992"/>
    </source>
</evidence>
<dbReference type="Proteomes" id="UP001596514">
    <property type="component" value="Unassembled WGS sequence"/>
</dbReference>
<proteinExistence type="predicted"/>
<sequence>MTARGPAVIVGASLAGATAALALRRHGWDEPIVLIGEEAALPYERPQLSKAYLAGQREARHLLVAPEQRFADNDIELVLGHPVTELHPAEHRITVGGRERPYGVLVLCTGAAARRPGFPGATLPGVHLLRTLADADRLRAEVSPGTRVVVVGTGLVGSEVAATLNRLGADVVAVDPFPTPLYRLVPTAVGEMLAGLHGDRGVRLRPGRTVREIVGGRRVEAVVLDDGERLPAQVVVAGLGAVPNAGLAVSAGLEVGAGIRTDEFGRTGAADVYAAGDVVEQFVPHRGRHERVEHWKYAIQQAGAVAATIAGTPTPLDESPWFWTDQYDVHLEVAGWPDAGAPTVVDGAVGRAGEPGEFLARTVTAGRVRAVTGVGRGRELRALGRRLAGGVFHEETDEMRGSAWISD</sequence>
<dbReference type="PANTHER" id="PTHR43557:SF2">
    <property type="entry name" value="RIESKE DOMAIN-CONTAINING PROTEIN-RELATED"/>
    <property type="match status" value="1"/>
</dbReference>
<evidence type="ECO:0000256" key="4">
    <source>
        <dbReference type="ARBA" id="ARBA00023002"/>
    </source>
</evidence>
<comment type="caution">
    <text evidence="7">The sequence shown here is derived from an EMBL/GenBank/DDBJ whole genome shotgun (WGS) entry which is preliminary data.</text>
</comment>
<feature type="domain" description="Reductase C-terminal" evidence="6">
    <location>
        <begin position="321"/>
        <end position="388"/>
    </location>
</feature>
<dbReference type="Gene3D" id="3.50.50.60">
    <property type="entry name" value="FAD/NAD(P)-binding domain"/>
    <property type="match status" value="2"/>
</dbReference>
<feature type="domain" description="FAD/NAD(P)-binding" evidence="5">
    <location>
        <begin position="8"/>
        <end position="302"/>
    </location>
</feature>
<dbReference type="PRINTS" id="PR00368">
    <property type="entry name" value="FADPNR"/>
</dbReference>
<dbReference type="Gene3D" id="3.30.390.30">
    <property type="match status" value="1"/>
</dbReference>